<keyword evidence="9" id="KW-0106">Calcium</keyword>
<dbReference type="Pfam" id="PF00456">
    <property type="entry name" value="Transketolase_N"/>
    <property type="match status" value="1"/>
</dbReference>
<dbReference type="InterPro" id="IPR009014">
    <property type="entry name" value="Transketo_C/PFOR_II"/>
</dbReference>
<dbReference type="Pfam" id="PF02779">
    <property type="entry name" value="Transket_pyr"/>
    <property type="match status" value="1"/>
</dbReference>
<reference evidence="13 14" key="1">
    <citation type="submission" date="2020-07" db="EMBL/GenBank/DDBJ databases">
        <title>Sequencing the genomes of 1000 actinobacteria strains.</title>
        <authorList>
            <person name="Klenk H.-P."/>
        </authorList>
    </citation>
    <scope>NUCLEOTIDE SEQUENCE [LARGE SCALE GENOMIC DNA]</scope>
    <source>
        <strain evidence="13 14">DSM 23871</strain>
    </source>
</reference>
<keyword evidence="8" id="KW-0479">Metal-binding</keyword>
<dbReference type="CDD" id="cd02012">
    <property type="entry name" value="TPP_TK"/>
    <property type="match status" value="1"/>
</dbReference>
<sequence length="631" mass="67363">MNPANTPIVEPDLKTVAELAAQLRVDSIRATTRAESGHPTSCMSAADLLAVLVSRHLRYDWDRASRTPDNDHLILSKGHAAPLLYSVFKAVGVVSDDELMNGYGRFGSRLQAHPTPALPWVDLATGSLGQGLPDAVGIALAGKRLEKLSYRVWVLCGDSELAEGSIWEAIEQAAQYQLSNLITIVDVNRLGQRGATMLGWDLDAYAKRFESFGAHVIKINGHDLEEIDAAFARACSGADNQPTVILARTVKGRGYTLVEDQEGWHGRHLPEAFANEAIRELGGERHLTIRGPKPTQAAPAIVQDSEIDDELAPPTYEIGTAVATRAAYGSAIVELGRRRSNVVVVDSEVSNSTGVDLFAATFPSRFFEMYMAEQQLVATATGLSVRNFIPFASTFAAFLTRAHDFIRMAGISGANIRLVGSHAGVEIGTDGPSQMALEDIAMMRSVFDSTVLYPSDAVSTVALVEQLANRTGVSYLRITRGAYPVLYSNSTPFPIGGSKTLLTSGNDHVTLIGAGVTVHESIAAARILSEMGIRARVIDAYSIRPLDGSGLRRAVDETAGRVVVVEDHRPEGGLGEGVLSALAEGTEAVVRLEHLAVRNLPGSGTAAQMLAAAGIDADAISQAAQRLVNRD</sequence>
<dbReference type="GO" id="GO:0005737">
    <property type="term" value="C:cytoplasm"/>
    <property type="evidence" value="ECO:0007669"/>
    <property type="project" value="UniProtKB-ARBA"/>
</dbReference>
<dbReference type="SUPFAM" id="SSF52922">
    <property type="entry name" value="TK C-terminal domain-like"/>
    <property type="match status" value="1"/>
</dbReference>
<accession>A0A852T5L4</accession>
<dbReference type="SMART" id="SM00861">
    <property type="entry name" value="Transket_pyr"/>
    <property type="match status" value="1"/>
</dbReference>
<comment type="similarity">
    <text evidence="5">Belongs to the transketolase family.</text>
</comment>
<keyword evidence="14" id="KW-1185">Reference proteome</keyword>
<comment type="cofactor">
    <cofactor evidence="3">
        <name>Mg(2+)</name>
        <dbReference type="ChEBI" id="CHEBI:18420"/>
    </cofactor>
</comment>
<evidence type="ECO:0000256" key="8">
    <source>
        <dbReference type="ARBA" id="ARBA00022723"/>
    </source>
</evidence>
<dbReference type="Gene3D" id="3.40.50.970">
    <property type="match status" value="2"/>
</dbReference>
<dbReference type="InterPro" id="IPR029061">
    <property type="entry name" value="THDP-binding"/>
</dbReference>
<evidence type="ECO:0000256" key="11">
    <source>
        <dbReference type="ARBA" id="ARBA00023052"/>
    </source>
</evidence>
<evidence type="ECO:0000256" key="10">
    <source>
        <dbReference type="ARBA" id="ARBA00022842"/>
    </source>
</evidence>
<dbReference type="FunFam" id="3.40.50.970:FF:000129">
    <property type="entry name" value="Transketolase"/>
    <property type="match status" value="1"/>
</dbReference>
<comment type="cofactor">
    <cofactor evidence="4">
        <name>thiamine diphosphate</name>
        <dbReference type="ChEBI" id="CHEBI:58937"/>
    </cofactor>
</comment>
<feature type="domain" description="Transketolase-like pyrimidine-binding" evidence="12">
    <location>
        <begin position="322"/>
        <end position="485"/>
    </location>
</feature>
<keyword evidence="11" id="KW-0786">Thiamine pyrophosphate</keyword>
<name>A0A852T5L4_9MICO</name>
<evidence type="ECO:0000256" key="1">
    <source>
        <dbReference type="ARBA" id="ARBA00001913"/>
    </source>
</evidence>
<evidence type="ECO:0000256" key="4">
    <source>
        <dbReference type="ARBA" id="ARBA00001964"/>
    </source>
</evidence>
<evidence type="ECO:0000256" key="9">
    <source>
        <dbReference type="ARBA" id="ARBA00022837"/>
    </source>
</evidence>
<protein>
    <submittedName>
        <fullName evidence="13">Transketolase</fullName>
        <ecNumber evidence="13">2.2.1.1</ecNumber>
    </submittedName>
</protein>
<evidence type="ECO:0000256" key="3">
    <source>
        <dbReference type="ARBA" id="ARBA00001946"/>
    </source>
</evidence>
<dbReference type="Gene3D" id="3.40.50.920">
    <property type="match status" value="1"/>
</dbReference>
<dbReference type="SUPFAM" id="SSF52518">
    <property type="entry name" value="Thiamin diphosphate-binding fold (THDP-binding)"/>
    <property type="match status" value="2"/>
</dbReference>
<dbReference type="GO" id="GO:0000287">
    <property type="term" value="F:magnesium ion binding"/>
    <property type="evidence" value="ECO:0007669"/>
    <property type="project" value="UniProtKB-ARBA"/>
</dbReference>
<evidence type="ECO:0000313" key="13">
    <source>
        <dbReference type="EMBL" id="NYD76093.1"/>
    </source>
</evidence>
<gene>
    <name evidence="13" type="ORF">BJ963_003612</name>
</gene>
<dbReference type="PROSITE" id="PS00802">
    <property type="entry name" value="TRANSKETOLASE_2"/>
    <property type="match status" value="1"/>
</dbReference>
<dbReference type="EMBL" id="JACCBJ010000001">
    <property type="protein sequence ID" value="NYD76093.1"/>
    <property type="molecule type" value="Genomic_DNA"/>
</dbReference>
<dbReference type="InterPro" id="IPR005475">
    <property type="entry name" value="Transketolase-like_Pyr-bd"/>
</dbReference>
<dbReference type="CDD" id="cd07033">
    <property type="entry name" value="TPP_PYR_DXS_TK_like"/>
    <property type="match status" value="1"/>
</dbReference>
<dbReference type="AlphaFoldDB" id="A0A852T5L4"/>
<dbReference type="InterPro" id="IPR005474">
    <property type="entry name" value="Transketolase_N"/>
</dbReference>
<evidence type="ECO:0000256" key="2">
    <source>
        <dbReference type="ARBA" id="ARBA00001936"/>
    </source>
</evidence>
<comment type="caution">
    <text evidence="13">The sequence shown here is derived from an EMBL/GenBank/DDBJ whole genome shotgun (WGS) entry which is preliminary data.</text>
</comment>
<comment type="cofactor">
    <cofactor evidence="1">
        <name>Ca(2+)</name>
        <dbReference type="ChEBI" id="CHEBI:29108"/>
    </cofactor>
</comment>
<evidence type="ECO:0000256" key="7">
    <source>
        <dbReference type="ARBA" id="ARBA00022679"/>
    </source>
</evidence>
<dbReference type="RefSeq" id="WP_179457842.1">
    <property type="nucleotide sequence ID" value="NZ_BAAAPX010000001.1"/>
</dbReference>
<evidence type="ECO:0000256" key="5">
    <source>
        <dbReference type="ARBA" id="ARBA00007131"/>
    </source>
</evidence>
<keyword evidence="7 13" id="KW-0808">Transferase</keyword>
<comment type="subunit">
    <text evidence="6">Homodimer.</text>
</comment>
<evidence type="ECO:0000259" key="12">
    <source>
        <dbReference type="SMART" id="SM00861"/>
    </source>
</evidence>
<dbReference type="Proteomes" id="UP000589620">
    <property type="component" value="Unassembled WGS sequence"/>
</dbReference>
<dbReference type="InterPro" id="IPR020826">
    <property type="entry name" value="Transketolase_BS"/>
</dbReference>
<comment type="cofactor">
    <cofactor evidence="2">
        <name>Mn(2+)</name>
        <dbReference type="ChEBI" id="CHEBI:29035"/>
    </cofactor>
</comment>
<organism evidence="13 14">
    <name type="scientific">Leifsonia soli</name>
    <dbReference type="NCBI Taxonomy" id="582665"/>
    <lineage>
        <taxon>Bacteria</taxon>
        <taxon>Bacillati</taxon>
        <taxon>Actinomycetota</taxon>
        <taxon>Actinomycetes</taxon>
        <taxon>Micrococcales</taxon>
        <taxon>Microbacteriaceae</taxon>
        <taxon>Leifsonia</taxon>
    </lineage>
</organism>
<dbReference type="EC" id="2.2.1.1" evidence="13"/>
<dbReference type="Pfam" id="PF02780">
    <property type="entry name" value="Transketolase_C"/>
    <property type="match status" value="1"/>
</dbReference>
<keyword evidence="10" id="KW-0460">Magnesium</keyword>
<proteinExistence type="inferred from homology"/>
<dbReference type="PANTHER" id="PTHR43195">
    <property type="entry name" value="TRANSKETOLASE"/>
    <property type="match status" value="1"/>
</dbReference>
<evidence type="ECO:0000256" key="6">
    <source>
        <dbReference type="ARBA" id="ARBA00011738"/>
    </source>
</evidence>
<evidence type="ECO:0000313" key="14">
    <source>
        <dbReference type="Proteomes" id="UP000589620"/>
    </source>
</evidence>
<dbReference type="GO" id="GO:0004802">
    <property type="term" value="F:transketolase activity"/>
    <property type="evidence" value="ECO:0007669"/>
    <property type="project" value="UniProtKB-EC"/>
</dbReference>
<dbReference type="PANTHER" id="PTHR43195:SF1">
    <property type="entry name" value="FI06132P-RELATED"/>
    <property type="match status" value="1"/>
</dbReference>
<dbReference type="InterPro" id="IPR051424">
    <property type="entry name" value="Transketolase-like"/>
</dbReference>
<dbReference type="GO" id="GO:0030976">
    <property type="term" value="F:thiamine pyrophosphate binding"/>
    <property type="evidence" value="ECO:0007669"/>
    <property type="project" value="TreeGrafter"/>
</dbReference>
<dbReference type="NCBIfam" id="NF004559">
    <property type="entry name" value="PRK05899.2-5"/>
    <property type="match status" value="1"/>
</dbReference>
<dbReference type="InterPro" id="IPR033248">
    <property type="entry name" value="Transketolase_C"/>
</dbReference>